<dbReference type="Gene3D" id="3.20.20.80">
    <property type="entry name" value="Glycosidases"/>
    <property type="match status" value="1"/>
</dbReference>
<evidence type="ECO:0000256" key="10">
    <source>
        <dbReference type="ARBA" id="ARBA00023326"/>
    </source>
</evidence>
<evidence type="ECO:0000256" key="2">
    <source>
        <dbReference type="ARBA" id="ARBA00004613"/>
    </source>
</evidence>
<dbReference type="Proteomes" id="UP000813444">
    <property type="component" value="Unassembled WGS sequence"/>
</dbReference>
<dbReference type="GO" id="GO:0008843">
    <property type="term" value="F:endochitinase activity"/>
    <property type="evidence" value="ECO:0007669"/>
    <property type="project" value="UniProtKB-EC"/>
</dbReference>
<evidence type="ECO:0000256" key="11">
    <source>
        <dbReference type="RuleBase" id="RU000489"/>
    </source>
</evidence>
<dbReference type="GO" id="GO:0008061">
    <property type="term" value="F:chitin binding"/>
    <property type="evidence" value="ECO:0007669"/>
    <property type="project" value="InterPro"/>
</dbReference>
<dbReference type="InterPro" id="IPR001223">
    <property type="entry name" value="Glyco_hydro18_cat"/>
</dbReference>
<dbReference type="SMART" id="SM00636">
    <property type="entry name" value="Glyco_18"/>
    <property type="match status" value="1"/>
</dbReference>
<keyword evidence="9 11" id="KW-0326">Glycosidase</keyword>
<dbReference type="PROSITE" id="PS01095">
    <property type="entry name" value="GH18_1"/>
    <property type="match status" value="1"/>
</dbReference>
<dbReference type="AlphaFoldDB" id="A0A8K0WL22"/>
<evidence type="ECO:0000256" key="7">
    <source>
        <dbReference type="ARBA" id="ARBA00023024"/>
    </source>
</evidence>
<comment type="subcellular location">
    <subcellularLocation>
        <location evidence="2">Secreted</location>
    </subcellularLocation>
</comment>
<dbReference type="GO" id="GO:0006032">
    <property type="term" value="P:chitin catabolic process"/>
    <property type="evidence" value="ECO:0007669"/>
    <property type="project" value="UniProtKB-KW"/>
</dbReference>
<evidence type="ECO:0000256" key="4">
    <source>
        <dbReference type="ARBA" id="ARBA00012729"/>
    </source>
</evidence>
<dbReference type="EMBL" id="JAGPNK010000016">
    <property type="protein sequence ID" value="KAH7308105.1"/>
    <property type="molecule type" value="Genomic_DNA"/>
</dbReference>
<evidence type="ECO:0000313" key="14">
    <source>
        <dbReference type="Proteomes" id="UP000813444"/>
    </source>
</evidence>
<evidence type="ECO:0000256" key="8">
    <source>
        <dbReference type="ARBA" id="ARBA00023277"/>
    </source>
</evidence>
<dbReference type="Pfam" id="PF00704">
    <property type="entry name" value="Glyco_hydro_18"/>
    <property type="match status" value="1"/>
</dbReference>
<dbReference type="PROSITE" id="PS51910">
    <property type="entry name" value="GH18_2"/>
    <property type="match status" value="1"/>
</dbReference>
<keyword evidence="5" id="KW-0964">Secreted</keyword>
<dbReference type="InterPro" id="IPR001579">
    <property type="entry name" value="Glyco_hydro_18_chit_AS"/>
</dbReference>
<dbReference type="InterPro" id="IPR029070">
    <property type="entry name" value="Chitinase_insertion_sf"/>
</dbReference>
<dbReference type="GO" id="GO:0000272">
    <property type="term" value="P:polysaccharide catabolic process"/>
    <property type="evidence" value="ECO:0007669"/>
    <property type="project" value="UniProtKB-KW"/>
</dbReference>
<evidence type="ECO:0000256" key="3">
    <source>
        <dbReference type="ARBA" id="ARBA00008682"/>
    </source>
</evidence>
<evidence type="ECO:0000256" key="9">
    <source>
        <dbReference type="ARBA" id="ARBA00023295"/>
    </source>
</evidence>
<dbReference type="SUPFAM" id="SSF51445">
    <property type="entry name" value="(Trans)glycosidases"/>
    <property type="match status" value="1"/>
</dbReference>
<evidence type="ECO:0000256" key="6">
    <source>
        <dbReference type="ARBA" id="ARBA00022801"/>
    </source>
</evidence>
<feature type="domain" description="GH18" evidence="12">
    <location>
        <begin position="5"/>
        <end position="349"/>
    </location>
</feature>
<evidence type="ECO:0000259" key="12">
    <source>
        <dbReference type="PROSITE" id="PS51910"/>
    </source>
</evidence>
<dbReference type="InterPro" id="IPR011583">
    <property type="entry name" value="Chitinase_II/V-like_cat"/>
</dbReference>
<dbReference type="EC" id="3.2.1.14" evidence="4"/>
<keyword evidence="14" id="KW-1185">Reference proteome</keyword>
<dbReference type="InterPro" id="IPR050314">
    <property type="entry name" value="Glycosyl_Hydrlase_18"/>
</dbReference>
<keyword evidence="10" id="KW-0624">Polysaccharide degradation</keyword>
<accession>A0A8K0WL22</accession>
<keyword evidence="6 11" id="KW-0378">Hydrolase</keyword>
<dbReference type="OrthoDB" id="76388at2759"/>
<keyword evidence="8" id="KW-0119">Carbohydrate metabolism</keyword>
<dbReference type="GO" id="GO:0005576">
    <property type="term" value="C:extracellular region"/>
    <property type="evidence" value="ECO:0007669"/>
    <property type="project" value="UniProtKB-SubCell"/>
</dbReference>
<evidence type="ECO:0000256" key="5">
    <source>
        <dbReference type="ARBA" id="ARBA00022525"/>
    </source>
</evidence>
<organism evidence="13 14">
    <name type="scientific">Stachybotrys elegans</name>
    <dbReference type="NCBI Taxonomy" id="80388"/>
    <lineage>
        <taxon>Eukaryota</taxon>
        <taxon>Fungi</taxon>
        <taxon>Dikarya</taxon>
        <taxon>Ascomycota</taxon>
        <taxon>Pezizomycotina</taxon>
        <taxon>Sordariomycetes</taxon>
        <taxon>Hypocreomycetidae</taxon>
        <taxon>Hypocreales</taxon>
        <taxon>Stachybotryaceae</taxon>
        <taxon>Stachybotrys</taxon>
    </lineage>
</organism>
<comment type="catalytic activity">
    <reaction evidence="1">
        <text>Random endo-hydrolysis of N-acetyl-beta-D-glucosaminide (1-&gt;4)-beta-linkages in chitin and chitodextrins.</text>
        <dbReference type="EC" id="3.2.1.14"/>
    </reaction>
</comment>
<evidence type="ECO:0000313" key="13">
    <source>
        <dbReference type="EMBL" id="KAH7308105.1"/>
    </source>
</evidence>
<protein>
    <recommendedName>
        <fullName evidence="4">chitinase</fullName>
        <ecNumber evidence="4">3.2.1.14</ecNumber>
    </recommendedName>
</protein>
<dbReference type="PANTHER" id="PTHR11177">
    <property type="entry name" value="CHITINASE"/>
    <property type="match status" value="1"/>
</dbReference>
<reference evidence="13" key="1">
    <citation type="journal article" date="2021" name="Nat. Commun.">
        <title>Genetic determinants of endophytism in the Arabidopsis root mycobiome.</title>
        <authorList>
            <person name="Mesny F."/>
            <person name="Miyauchi S."/>
            <person name="Thiergart T."/>
            <person name="Pickel B."/>
            <person name="Atanasova L."/>
            <person name="Karlsson M."/>
            <person name="Huettel B."/>
            <person name="Barry K.W."/>
            <person name="Haridas S."/>
            <person name="Chen C."/>
            <person name="Bauer D."/>
            <person name="Andreopoulos W."/>
            <person name="Pangilinan J."/>
            <person name="LaButti K."/>
            <person name="Riley R."/>
            <person name="Lipzen A."/>
            <person name="Clum A."/>
            <person name="Drula E."/>
            <person name="Henrissat B."/>
            <person name="Kohler A."/>
            <person name="Grigoriev I.V."/>
            <person name="Martin F.M."/>
            <person name="Hacquard S."/>
        </authorList>
    </citation>
    <scope>NUCLEOTIDE SEQUENCE</scope>
    <source>
        <strain evidence="13">MPI-CAGE-CH-0235</strain>
    </source>
</reference>
<proteinExistence type="inferred from homology"/>
<evidence type="ECO:0000256" key="1">
    <source>
        <dbReference type="ARBA" id="ARBA00000822"/>
    </source>
</evidence>
<dbReference type="Gene3D" id="3.10.50.10">
    <property type="match status" value="1"/>
</dbReference>
<dbReference type="InterPro" id="IPR017853">
    <property type="entry name" value="GH"/>
</dbReference>
<dbReference type="PANTHER" id="PTHR11177:SF228">
    <property type="entry name" value="CHITINASE"/>
    <property type="match status" value="1"/>
</dbReference>
<comment type="caution">
    <text evidence="13">The sequence shown here is derived from an EMBL/GenBank/DDBJ whole genome shotgun (WGS) entry which is preliminary data.</text>
</comment>
<comment type="similarity">
    <text evidence="3">Belongs to the glycosyl hydrolase 18 family. Chitinase class V subfamily.</text>
</comment>
<gene>
    <name evidence="13" type="ORF">B0I35DRAFT_442883</name>
</gene>
<name>A0A8K0WL22_9HYPO</name>
<sequence length="349" mass="38628">MSQSFVNAVYYPSWMVYREKPPSSMQMSIITHVYYAFVGVKEDGTLRWFDEWADFNKEVDGVKGCLAALAKLKHQHPHIKTIVSVGGGTGSKEFPALAANPAARKVLAGQLREFCDKHNLDGVDIDWEHPQNAEQGVNYIELLRDIRQTLPAPTYLLTTALPIGEYCLRHIDLKAASSLLDFLNLMAYDMTGGWTEVSGHHAQLLPPVGDIQEVHPVLRRSCSQAVEYIVSHGFSNNKLILGIPTYARFFPRARGAGHPFHDAGEMDYCDIDESWVCSARVDESVAAASFLDPCGEKGFISFDVPATVQMKARYAKAMALGGLFYWTGTGDRTGEQSLVAVGYNELVDC</sequence>
<keyword evidence="7" id="KW-0146">Chitin degradation</keyword>